<dbReference type="InterPro" id="IPR001878">
    <property type="entry name" value="Znf_CCHC"/>
</dbReference>
<evidence type="ECO:0000313" key="5">
    <source>
        <dbReference type="Proteomes" id="UP001215280"/>
    </source>
</evidence>
<sequence length="414" mass="47158">MSVNVPAVTRPRSRIDMPPLHTRGAPKKFTGRSHEVTKFIAHCDKLFTQNNVFTDIEKVECMSEYCSRNVLHILEGMKHYSTPNWSLLCSHMANMFDADKDLQRHRPADLRKLTDKWQKIPIKTMSVWRKYLRQFTMIAGWLVHQGLIDDTESARYLWHGINSRPRHILENRLLAKDPKRDMTIPFTEDEIIGVGDAKFKRGRFDADIYSEDSDDSDDSELESDSDSSDSEYSDSDEEIEHKKKKKSKKSKPKAIIKKKAKRTRDLSGVVVRPTASTAVASDTSTEVGDLVKRLSNMSLDDKEYNYLYYKATSLDPLVARCVRAPNLAVNAPPLPPLPPNNFRNNNYVAPANQFGPNPNANHPPLQPADRTCWGCGDKGHGLWECPIMAEPIRNGDLKRGDRGIEWKDGSLLRR</sequence>
<dbReference type="GO" id="GO:0003676">
    <property type="term" value="F:nucleic acid binding"/>
    <property type="evidence" value="ECO:0007669"/>
    <property type="project" value="InterPro"/>
</dbReference>
<keyword evidence="1" id="KW-0863">Zinc-finger</keyword>
<name>A0AAD7ICG4_9AGAR</name>
<dbReference type="AlphaFoldDB" id="A0AAD7ICG4"/>
<keyword evidence="1" id="KW-0479">Metal-binding</keyword>
<keyword evidence="1" id="KW-0862">Zinc</keyword>
<feature type="region of interest" description="Disordered" evidence="2">
    <location>
        <begin position="1"/>
        <end position="28"/>
    </location>
</feature>
<proteinExistence type="predicted"/>
<dbReference type="Proteomes" id="UP001215280">
    <property type="component" value="Unassembled WGS sequence"/>
</dbReference>
<evidence type="ECO:0000313" key="4">
    <source>
        <dbReference type="EMBL" id="KAJ7740030.1"/>
    </source>
</evidence>
<feature type="non-terminal residue" evidence="4">
    <location>
        <position position="414"/>
    </location>
</feature>
<feature type="region of interest" description="Disordered" evidence="2">
    <location>
        <begin position="208"/>
        <end position="261"/>
    </location>
</feature>
<protein>
    <recommendedName>
        <fullName evidence="3">CCHC-type domain-containing protein</fullName>
    </recommendedName>
</protein>
<dbReference type="PROSITE" id="PS50158">
    <property type="entry name" value="ZF_CCHC"/>
    <property type="match status" value="1"/>
</dbReference>
<dbReference type="EMBL" id="JARJLG010000129">
    <property type="protein sequence ID" value="KAJ7740030.1"/>
    <property type="molecule type" value="Genomic_DNA"/>
</dbReference>
<organism evidence="4 5">
    <name type="scientific">Mycena maculata</name>
    <dbReference type="NCBI Taxonomy" id="230809"/>
    <lineage>
        <taxon>Eukaryota</taxon>
        <taxon>Fungi</taxon>
        <taxon>Dikarya</taxon>
        <taxon>Basidiomycota</taxon>
        <taxon>Agaricomycotina</taxon>
        <taxon>Agaricomycetes</taxon>
        <taxon>Agaricomycetidae</taxon>
        <taxon>Agaricales</taxon>
        <taxon>Marasmiineae</taxon>
        <taxon>Mycenaceae</taxon>
        <taxon>Mycena</taxon>
    </lineage>
</organism>
<evidence type="ECO:0000256" key="1">
    <source>
        <dbReference type="PROSITE-ProRule" id="PRU00047"/>
    </source>
</evidence>
<feature type="domain" description="CCHC-type" evidence="3">
    <location>
        <begin position="372"/>
        <end position="386"/>
    </location>
</feature>
<keyword evidence="5" id="KW-1185">Reference proteome</keyword>
<dbReference type="GO" id="GO:0008270">
    <property type="term" value="F:zinc ion binding"/>
    <property type="evidence" value="ECO:0007669"/>
    <property type="project" value="UniProtKB-KW"/>
</dbReference>
<feature type="compositionally biased region" description="Basic residues" evidence="2">
    <location>
        <begin position="242"/>
        <end position="261"/>
    </location>
</feature>
<accession>A0AAD7ICG4</accession>
<evidence type="ECO:0000259" key="3">
    <source>
        <dbReference type="PROSITE" id="PS50158"/>
    </source>
</evidence>
<feature type="compositionally biased region" description="Acidic residues" evidence="2">
    <location>
        <begin position="208"/>
        <end position="238"/>
    </location>
</feature>
<gene>
    <name evidence="4" type="ORF">DFH07DRAFT_751819</name>
</gene>
<reference evidence="4" key="1">
    <citation type="submission" date="2023-03" db="EMBL/GenBank/DDBJ databases">
        <title>Massive genome expansion in bonnet fungi (Mycena s.s.) driven by repeated elements and novel gene families across ecological guilds.</title>
        <authorList>
            <consortium name="Lawrence Berkeley National Laboratory"/>
            <person name="Harder C.B."/>
            <person name="Miyauchi S."/>
            <person name="Viragh M."/>
            <person name="Kuo A."/>
            <person name="Thoen E."/>
            <person name="Andreopoulos B."/>
            <person name="Lu D."/>
            <person name="Skrede I."/>
            <person name="Drula E."/>
            <person name="Henrissat B."/>
            <person name="Morin E."/>
            <person name="Kohler A."/>
            <person name="Barry K."/>
            <person name="LaButti K."/>
            <person name="Morin E."/>
            <person name="Salamov A."/>
            <person name="Lipzen A."/>
            <person name="Mereny Z."/>
            <person name="Hegedus B."/>
            <person name="Baldrian P."/>
            <person name="Stursova M."/>
            <person name="Weitz H."/>
            <person name="Taylor A."/>
            <person name="Grigoriev I.V."/>
            <person name="Nagy L.G."/>
            <person name="Martin F."/>
            <person name="Kauserud H."/>
        </authorList>
    </citation>
    <scope>NUCLEOTIDE SEQUENCE</scope>
    <source>
        <strain evidence="4">CBHHK188m</strain>
    </source>
</reference>
<evidence type="ECO:0000256" key="2">
    <source>
        <dbReference type="SAM" id="MobiDB-lite"/>
    </source>
</evidence>
<comment type="caution">
    <text evidence="4">The sequence shown here is derived from an EMBL/GenBank/DDBJ whole genome shotgun (WGS) entry which is preliminary data.</text>
</comment>